<evidence type="ECO:0000259" key="6">
    <source>
        <dbReference type="Pfam" id="PF04685"/>
    </source>
</evidence>
<dbReference type="GO" id="GO:0006412">
    <property type="term" value="P:translation"/>
    <property type="evidence" value="ECO:0007669"/>
    <property type="project" value="InterPro"/>
</dbReference>
<dbReference type="OrthoDB" id="730489at2759"/>
<dbReference type="PANTHER" id="PTHR12654:SF3">
    <property type="entry name" value="NON-LYSOSOMAL GLUCOSYLCERAMIDASE"/>
    <property type="match status" value="1"/>
</dbReference>
<dbReference type="InterPro" id="IPR006775">
    <property type="entry name" value="GH116_catalytic"/>
</dbReference>
<evidence type="ECO:0000259" key="7">
    <source>
        <dbReference type="Pfam" id="PF12215"/>
    </source>
</evidence>
<feature type="domain" description="Glycosyl-hydrolase family 116 N-terminal" evidence="7">
    <location>
        <begin position="96"/>
        <end position="414"/>
    </location>
</feature>
<dbReference type="InterPro" id="IPR052566">
    <property type="entry name" value="Non-lysos_glucosylceramidase"/>
</dbReference>
<evidence type="ECO:0000313" key="8">
    <source>
        <dbReference type="EMBL" id="KAF3440666.1"/>
    </source>
</evidence>
<dbReference type="GO" id="GO:0003735">
    <property type="term" value="F:structural constituent of ribosome"/>
    <property type="evidence" value="ECO:0007669"/>
    <property type="project" value="InterPro"/>
</dbReference>
<dbReference type="Gene3D" id="1.50.10.10">
    <property type="match status" value="1"/>
</dbReference>
<sequence>MIENGTLKNGIMEGDKEHTNSSIDQLDPGKPASLTWQRKLDSKANIPSAFSLSLKEKIHLAPIGIRLWHHIREESAKGRGVIINPFTRRFVTSSHGIPLGGIGAGSIGRSYRGEFQRWQLFPKICEEKPVLANQFSVFVSRLNGEKYSTVLCPRSPEMLKEKEVSGIESWDWNLNGHNSTYHALFPRAWTVYEGEPDPELRIVCRQISPFIPHNYKESSFPVSVFTFSLYNSGKTAADVTLLFTWANSIGGLSEFSGHHSNSKMMMKDGVRGVLLHHKTANGLPPVTFAVAARETDEINVSECPCFVISGTSTCITAKDMWHEIKEHGSFDRLSSAETSVTSEPGSSIGAAVAASVTIPSEAVRTVTFSLAWDCPEVRFTSEKTYYRRYTKFYSIHGDAAANIAHDAILDHGKWESEIEAWQRPVLQDKSLPEWYPITLFNELYYLNSGGTVWTDGSPPLHSFASIGGNKFSLDRSSLGLKSVIDVSHKNDTATDILGRMTSTLEQLHTAVVSKSVFGTKLLQNGDENIGQFLYLEGIEYHMWNTYDVHFYSSFALVILFPKLELSVQRDYAAAVMMHDPSKMKLLHDGQWVSRKVLGAVPHDIGINDPWFEVNAYNLYNTDRWKDLNPKFVLQIYRDVVATGDKKFAQAVWPSVYVSMAYMDQFDKDGDGMIENEGFPDQTYDTWSVSGVSAYSGGLWVAALQAASAMARVVGDKGSEDYFWHKFQKAKAVYQKLWNGSYFNYDSSGQSSSSSIQADQLAGQWYARACGLLPIVDESKARSALEKIYHFNVLKMKDGRRGAVNGMLPNGKVDTSSMQSREIWSGVTYAVAATMIHENLIDMAFQTAGGIYEAAWSKEGLGYSFQTPEAWNTYDEYRSLVYMRPLAIWAMQWALTRPPQLSQQEITEMEADEISLLKHHAGFSRVASLLKLPIEETPKSILQAMAPKQPNSGLFVGLNKGHVVTKKELAPRPSDRKGKTSKRVHFVRNLIREVAGFAPYEKRITELLKVGKDKRALKVAKRKLGTHKRAKKKREEMSNVLRKMRAGGAGEKKK</sequence>
<dbReference type="FunFam" id="1.50.10.10:FF:000006">
    <property type="entry name" value="Non-lysosomal glucosylceramidase"/>
    <property type="match status" value="1"/>
</dbReference>
<feature type="region of interest" description="Disordered" evidence="5">
    <location>
        <begin position="1"/>
        <end position="29"/>
    </location>
</feature>
<dbReference type="AlphaFoldDB" id="A0A8K0GWI4"/>
<dbReference type="Pfam" id="PF12215">
    <property type="entry name" value="Glyco_hydr_116N"/>
    <property type="match status" value="1"/>
</dbReference>
<gene>
    <name evidence="8" type="ORF">FNV43_RR18950</name>
</gene>
<dbReference type="GO" id="GO:0008422">
    <property type="term" value="F:beta-glucosidase activity"/>
    <property type="evidence" value="ECO:0007669"/>
    <property type="project" value="TreeGrafter"/>
</dbReference>
<dbReference type="InterPro" id="IPR024462">
    <property type="entry name" value="GH116_N"/>
</dbReference>
<dbReference type="InterPro" id="IPR000509">
    <property type="entry name" value="Ribosomal_eL36"/>
</dbReference>
<dbReference type="Gene3D" id="1.10.10.1760">
    <property type="entry name" value="60S ribosomal protein L36"/>
    <property type="match status" value="1"/>
</dbReference>
<feature type="compositionally biased region" description="Basic residues" evidence="5">
    <location>
        <begin position="1022"/>
        <end position="1031"/>
    </location>
</feature>
<comment type="similarity">
    <text evidence="1 4">Belongs to the eukaryotic ribosomal protein eL36 family.</text>
</comment>
<dbReference type="PANTHER" id="PTHR12654">
    <property type="entry name" value="BILE ACID BETA-GLUCOSIDASE-RELATED"/>
    <property type="match status" value="1"/>
</dbReference>
<name>A0A8K0GWI4_9ROSA</name>
<dbReference type="Proteomes" id="UP000796880">
    <property type="component" value="Unassembled WGS sequence"/>
</dbReference>
<dbReference type="SUPFAM" id="SSF48208">
    <property type="entry name" value="Six-hairpin glycosidases"/>
    <property type="match status" value="1"/>
</dbReference>
<dbReference type="FunFam" id="1.10.10.1760:FF:000001">
    <property type="entry name" value="60S ribosomal protein L36"/>
    <property type="match status" value="1"/>
</dbReference>
<dbReference type="Pfam" id="PF01158">
    <property type="entry name" value="Ribosomal_L36e"/>
    <property type="match status" value="1"/>
</dbReference>
<protein>
    <recommendedName>
        <fullName evidence="4">60S ribosomal protein L36</fullName>
    </recommendedName>
</protein>
<dbReference type="InterPro" id="IPR038097">
    <property type="entry name" value="Ribosomal_eL36_sf"/>
</dbReference>
<dbReference type="Pfam" id="PF04685">
    <property type="entry name" value="DUF608"/>
    <property type="match status" value="1"/>
</dbReference>
<comment type="caution">
    <text evidence="8">The sequence shown here is derived from an EMBL/GenBank/DDBJ whole genome shotgun (WGS) entry which is preliminary data.</text>
</comment>
<feature type="region of interest" description="Disordered" evidence="5">
    <location>
        <begin position="1022"/>
        <end position="1053"/>
    </location>
</feature>
<evidence type="ECO:0000313" key="9">
    <source>
        <dbReference type="Proteomes" id="UP000796880"/>
    </source>
</evidence>
<dbReference type="GO" id="GO:0005975">
    <property type="term" value="P:carbohydrate metabolic process"/>
    <property type="evidence" value="ECO:0007669"/>
    <property type="project" value="InterPro"/>
</dbReference>
<keyword evidence="9" id="KW-1185">Reference proteome</keyword>
<dbReference type="InterPro" id="IPR008928">
    <property type="entry name" value="6-hairpin_glycosidase_sf"/>
</dbReference>
<feature type="domain" description="Glycosyl-hydrolase family 116 catalytic region" evidence="6">
    <location>
        <begin position="530"/>
        <end position="890"/>
    </location>
</feature>
<dbReference type="GO" id="GO:0005840">
    <property type="term" value="C:ribosome"/>
    <property type="evidence" value="ECO:0007669"/>
    <property type="project" value="UniProtKB-KW"/>
</dbReference>
<dbReference type="GO" id="GO:1990904">
    <property type="term" value="C:ribonucleoprotein complex"/>
    <property type="evidence" value="ECO:0007669"/>
    <property type="project" value="UniProtKB-KW"/>
</dbReference>
<dbReference type="InterPro" id="IPR012341">
    <property type="entry name" value="6hp_glycosidase-like_sf"/>
</dbReference>
<reference evidence="8" key="1">
    <citation type="submission" date="2020-03" db="EMBL/GenBank/DDBJ databases">
        <title>A high-quality chromosome-level genome assembly of a woody plant with both climbing and erect habits, Rhamnella rubrinervis.</title>
        <authorList>
            <person name="Lu Z."/>
            <person name="Yang Y."/>
            <person name="Zhu X."/>
            <person name="Sun Y."/>
        </authorList>
    </citation>
    <scope>NUCLEOTIDE SEQUENCE</scope>
    <source>
        <strain evidence="8">BYM</strain>
        <tissue evidence="8">Leaf</tissue>
    </source>
</reference>
<evidence type="ECO:0000256" key="5">
    <source>
        <dbReference type="SAM" id="MobiDB-lite"/>
    </source>
</evidence>
<evidence type="ECO:0000256" key="4">
    <source>
        <dbReference type="RuleBase" id="RU000665"/>
    </source>
</evidence>
<dbReference type="EMBL" id="VOIH02000008">
    <property type="protein sequence ID" value="KAF3440666.1"/>
    <property type="molecule type" value="Genomic_DNA"/>
</dbReference>
<proteinExistence type="inferred from homology"/>
<evidence type="ECO:0000256" key="2">
    <source>
        <dbReference type="ARBA" id="ARBA00022980"/>
    </source>
</evidence>
<keyword evidence="2 4" id="KW-0689">Ribosomal protein</keyword>
<keyword evidence="3 4" id="KW-0687">Ribonucleoprotein</keyword>
<accession>A0A8K0GWI4</accession>
<dbReference type="PROSITE" id="PS01190">
    <property type="entry name" value="RIBOSOMAL_L36E"/>
    <property type="match status" value="1"/>
</dbReference>
<organism evidence="8 9">
    <name type="scientific">Rhamnella rubrinervis</name>
    <dbReference type="NCBI Taxonomy" id="2594499"/>
    <lineage>
        <taxon>Eukaryota</taxon>
        <taxon>Viridiplantae</taxon>
        <taxon>Streptophyta</taxon>
        <taxon>Embryophyta</taxon>
        <taxon>Tracheophyta</taxon>
        <taxon>Spermatophyta</taxon>
        <taxon>Magnoliopsida</taxon>
        <taxon>eudicotyledons</taxon>
        <taxon>Gunneridae</taxon>
        <taxon>Pentapetalae</taxon>
        <taxon>rosids</taxon>
        <taxon>fabids</taxon>
        <taxon>Rosales</taxon>
        <taxon>Rhamnaceae</taxon>
        <taxon>rhamnoid group</taxon>
        <taxon>Rhamneae</taxon>
        <taxon>Rhamnella</taxon>
    </lineage>
</organism>
<evidence type="ECO:0000256" key="3">
    <source>
        <dbReference type="ARBA" id="ARBA00023274"/>
    </source>
</evidence>
<evidence type="ECO:0000256" key="1">
    <source>
        <dbReference type="ARBA" id="ARBA00006509"/>
    </source>
</evidence>